<evidence type="ECO:0000313" key="7">
    <source>
        <dbReference type="EMBL" id="KAK2555007.1"/>
    </source>
</evidence>
<reference evidence="7" key="1">
    <citation type="journal article" date="2023" name="G3 (Bethesda)">
        <title>Whole genome assembly and annotation of the endangered Caribbean coral Acropora cervicornis.</title>
        <authorList>
            <person name="Selwyn J.D."/>
            <person name="Vollmer S.V."/>
        </authorList>
    </citation>
    <scope>NUCLEOTIDE SEQUENCE</scope>
    <source>
        <strain evidence="7">K2</strain>
    </source>
</reference>
<dbReference type="SMART" id="SM00321">
    <property type="entry name" value="WSC"/>
    <property type="match status" value="1"/>
</dbReference>
<dbReference type="Gene3D" id="3.20.20.80">
    <property type="entry name" value="Glycosidases"/>
    <property type="match status" value="2"/>
</dbReference>
<dbReference type="InterPro" id="IPR017853">
    <property type="entry name" value="GH"/>
</dbReference>
<comment type="caution">
    <text evidence="7">The sequence shown here is derived from an EMBL/GenBank/DDBJ whole genome shotgun (WGS) entry which is preliminary data.</text>
</comment>
<feature type="domain" description="WSC" evidence="5">
    <location>
        <begin position="780"/>
        <end position="872"/>
    </location>
</feature>
<keyword evidence="4" id="KW-0624">Polysaccharide degradation</keyword>
<evidence type="ECO:0000256" key="2">
    <source>
        <dbReference type="ARBA" id="ARBA00022801"/>
    </source>
</evidence>
<gene>
    <name evidence="7" type="ORF">P5673_023352</name>
</gene>
<dbReference type="Proteomes" id="UP001249851">
    <property type="component" value="Unassembled WGS sequence"/>
</dbReference>
<dbReference type="GO" id="GO:0000272">
    <property type="term" value="P:polysaccharide catabolic process"/>
    <property type="evidence" value="ECO:0007669"/>
    <property type="project" value="UniProtKB-KW"/>
</dbReference>
<comment type="similarity">
    <text evidence="1">Belongs to the glycosyl hydrolase 10 (cellulase F) family.</text>
</comment>
<keyword evidence="3" id="KW-0119">Carbohydrate metabolism</keyword>
<proteinExistence type="inferred from homology"/>
<dbReference type="InterPro" id="IPR044846">
    <property type="entry name" value="GH10"/>
</dbReference>
<dbReference type="Pfam" id="PF01822">
    <property type="entry name" value="WSC"/>
    <property type="match status" value="1"/>
</dbReference>
<evidence type="ECO:0000313" key="8">
    <source>
        <dbReference type="Proteomes" id="UP001249851"/>
    </source>
</evidence>
<dbReference type="SUPFAM" id="SSF51445">
    <property type="entry name" value="(Trans)glycosidases"/>
    <property type="match status" value="1"/>
</dbReference>
<dbReference type="InterPro" id="IPR001000">
    <property type="entry name" value="GH10_dom"/>
</dbReference>
<dbReference type="Pfam" id="PF00331">
    <property type="entry name" value="Glyco_hydro_10"/>
    <property type="match status" value="2"/>
</dbReference>
<evidence type="ECO:0000259" key="5">
    <source>
        <dbReference type="PROSITE" id="PS51212"/>
    </source>
</evidence>
<dbReference type="AlphaFoldDB" id="A0AAD9Q592"/>
<reference evidence="7" key="2">
    <citation type="journal article" date="2023" name="Science">
        <title>Genomic signatures of disease resistance in endangered staghorn corals.</title>
        <authorList>
            <person name="Vollmer S.V."/>
            <person name="Selwyn J.D."/>
            <person name="Despard B.A."/>
            <person name="Roesel C.L."/>
        </authorList>
    </citation>
    <scope>NUCLEOTIDE SEQUENCE</scope>
    <source>
        <strain evidence="7">K2</strain>
    </source>
</reference>
<evidence type="ECO:0000259" key="6">
    <source>
        <dbReference type="PROSITE" id="PS51760"/>
    </source>
</evidence>
<protein>
    <submittedName>
        <fullName evidence="7">Endo-1</fullName>
    </submittedName>
</protein>
<feature type="domain" description="GH10" evidence="6">
    <location>
        <begin position="371"/>
        <end position="652"/>
    </location>
</feature>
<dbReference type="PROSITE" id="PS51212">
    <property type="entry name" value="WSC"/>
    <property type="match status" value="1"/>
</dbReference>
<keyword evidence="2" id="KW-0378">Hydrolase</keyword>
<dbReference type="SMART" id="SM00633">
    <property type="entry name" value="Glyco_10"/>
    <property type="match status" value="1"/>
</dbReference>
<dbReference type="EMBL" id="JARQWQ010000065">
    <property type="protein sequence ID" value="KAK2555007.1"/>
    <property type="molecule type" value="Genomic_DNA"/>
</dbReference>
<organism evidence="7 8">
    <name type="scientific">Acropora cervicornis</name>
    <name type="common">Staghorn coral</name>
    <dbReference type="NCBI Taxonomy" id="6130"/>
    <lineage>
        <taxon>Eukaryota</taxon>
        <taxon>Metazoa</taxon>
        <taxon>Cnidaria</taxon>
        <taxon>Anthozoa</taxon>
        <taxon>Hexacorallia</taxon>
        <taxon>Scleractinia</taxon>
        <taxon>Astrocoeniina</taxon>
        <taxon>Acroporidae</taxon>
        <taxon>Acropora</taxon>
    </lineage>
</organism>
<accession>A0AAD9Q592</accession>
<sequence length="872" mass="99007">MEFQQYDGKKYAMSHISTNGCIPRDFLLEREEEDYESSMKVLAVVVLVSVVALSRPHKAYDHLGCWKDVIKDDGLSFLPQIKRLRLKDRLSQIDQCAKSAIERGFPVFGIRNNSVCVGSVHASLTYMRYGPSTQCYNGTGGPTSMDFYDLDADEEEDGEKRNFIYDLYTSSYAQKKAAFSMNIPSNAAKHPLVRNGHVRPVFLQPLYKEIDEREFGAYKPPISGTNVLINPSFEQPLVNDPIRGWSCQGETDDPRGGVIARYTRENPKQGKYSGICLARLSEWAGPGQYIDYGWVHWHTAFEMPFARTGFQYVFIYFKGPKSTIDIVLDDIFLGEIPQRPDWKSYSDLLINRNRKRNIEFRVNITGSRYTTDLLPNLKLTVKQESHLFAFGAAVNSNFLLTKPKYRDFYLTNFQWAVLESSLKWGVVEPKQGLTNYVTADKAVDFLQAHNKLIRGHCVFWAVDTEVPFWVKRISNKQLKEELKDRITSLLGRYKGREGLSIRDWMYSVAGKIDPDVDLFVNDFDVVENGQLTQALVEEVQDLLLRGIPLDGIGVQGHFTGPVNPTLLSYRLKILSEAGLSIWLTEVDVLEVDPLKRAESLEVIMRSAFSNPSVQGLILWSFWNQSSWRGPYTSLVDGNEWKINAAGLRYRELLKQWTTHVTLAPTITDSSNAHFETRGFFGDYDVELELSNGLRSTQKFTLNPGNGPLFIYLHLPDPTSSKTSSDFPSSIANAHIVTEKPMIQNMGNQDPGEFQTDQDQDEEFLEFNDSNELTDSFKTLTGSYVGCFDNSNPLRQLQYRYGEHPAMTPDVCVKHCLYKGYPFAGLLLVSECFCGLYFNDDAEVSDELCKFPCQGDFRRSCGGQNDIAIYSTS</sequence>
<name>A0AAD9Q592_ACRCE</name>
<evidence type="ECO:0000256" key="1">
    <source>
        <dbReference type="ARBA" id="ARBA00007495"/>
    </source>
</evidence>
<evidence type="ECO:0000256" key="3">
    <source>
        <dbReference type="ARBA" id="ARBA00023277"/>
    </source>
</evidence>
<dbReference type="GO" id="GO:0031176">
    <property type="term" value="F:endo-1,4-beta-xylanase activity"/>
    <property type="evidence" value="ECO:0007669"/>
    <property type="project" value="UniProtKB-ARBA"/>
</dbReference>
<dbReference type="PANTHER" id="PTHR31490:SF1">
    <property type="entry name" value="ENDO-1,4-BETA-XYLANASE 1"/>
    <property type="match status" value="1"/>
</dbReference>
<dbReference type="PANTHER" id="PTHR31490">
    <property type="entry name" value="GLYCOSYL HYDROLASE"/>
    <property type="match status" value="1"/>
</dbReference>
<dbReference type="InterPro" id="IPR002889">
    <property type="entry name" value="WSC_carb-bd"/>
</dbReference>
<evidence type="ECO:0000256" key="4">
    <source>
        <dbReference type="ARBA" id="ARBA00023326"/>
    </source>
</evidence>
<keyword evidence="8" id="KW-1185">Reference proteome</keyword>
<dbReference type="PROSITE" id="PS51760">
    <property type="entry name" value="GH10_2"/>
    <property type="match status" value="1"/>
</dbReference>